<evidence type="ECO:0000256" key="1">
    <source>
        <dbReference type="SAM" id="MobiDB-lite"/>
    </source>
</evidence>
<proteinExistence type="predicted"/>
<dbReference type="HOGENOM" id="CLU_2204919_0_0_0"/>
<sequence length="107" mass="11786">MESPSCASTILLEGNVIARLMTKRAAIRNEQLLGKWWNEWGETQQLTKSHLKLLMVNDIPAIGATRLTICAAKVFFVQLSPTSETLEKPPRKCSPTVANGASRVYSA</sequence>
<dbReference type="STRING" id="314230.DSM3645_21022"/>
<evidence type="ECO:0000313" key="3">
    <source>
        <dbReference type="Proteomes" id="UP000004358"/>
    </source>
</evidence>
<organism evidence="2 3">
    <name type="scientific">Blastopirellula marina DSM 3645</name>
    <dbReference type="NCBI Taxonomy" id="314230"/>
    <lineage>
        <taxon>Bacteria</taxon>
        <taxon>Pseudomonadati</taxon>
        <taxon>Planctomycetota</taxon>
        <taxon>Planctomycetia</taxon>
        <taxon>Pirellulales</taxon>
        <taxon>Pirellulaceae</taxon>
        <taxon>Blastopirellula</taxon>
    </lineage>
</organism>
<gene>
    <name evidence="2" type="ORF">DSM3645_21022</name>
</gene>
<feature type="region of interest" description="Disordered" evidence="1">
    <location>
        <begin position="85"/>
        <end position="107"/>
    </location>
</feature>
<dbReference type="EMBL" id="AANZ01000006">
    <property type="protein sequence ID" value="EAQ81094.1"/>
    <property type="molecule type" value="Genomic_DNA"/>
</dbReference>
<evidence type="ECO:0000313" key="2">
    <source>
        <dbReference type="EMBL" id="EAQ81094.1"/>
    </source>
</evidence>
<dbReference type="AlphaFoldDB" id="A3ZR01"/>
<accession>A3ZR01</accession>
<reference evidence="2 3" key="1">
    <citation type="submission" date="2006-02" db="EMBL/GenBank/DDBJ databases">
        <authorList>
            <person name="Amann R."/>
            <person name="Ferriera S."/>
            <person name="Johnson J."/>
            <person name="Kravitz S."/>
            <person name="Halpern A."/>
            <person name="Remington K."/>
            <person name="Beeson K."/>
            <person name="Tran B."/>
            <person name="Rogers Y.-H."/>
            <person name="Friedman R."/>
            <person name="Venter J.C."/>
        </authorList>
    </citation>
    <scope>NUCLEOTIDE SEQUENCE [LARGE SCALE GENOMIC DNA]</scope>
    <source>
        <strain evidence="2 3">DSM 3645</strain>
    </source>
</reference>
<protein>
    <submittedName>
        <fullName evidence="2">Uncharacterized protein</fullName>
    </submittedName>
</protein>
<dbReference type="Proteomes" id="UP000004358">
    <property type="component" value="Unassembled WGS sequence"/>
</dbReference>
<comment type="caution">
    <text evidence="2">The sequence shown here is derived from an EMBL/GenBank/DDBJ whole genome shotgun (WGS) entry which is preliminary data.</text>
</comment>
<name>A3ZR01_9BACT</name>